<dbReference type="Pfam" id="PF05635">
    <property type="entry name" value="23S_rRNA_IVP"/>
    <property type="match status" value="1"/>
</dbReference>
<dbReference type="PANTHER" id="PTHR38471">
    <property type="entry name" value="FOUR HELIX BUNDLE PROTEIN"/>
    <property type="match status" value="1"/>
</dbReference>
<keyword evidence="2" id="KW-1185">Reference proteome</keyword>
<comment type="caution">
    <text evidence="1">The sequence shown here is derived from an EMBL/GenBank/DDBJ whole genome shotgun (WGS) entry which is preliminary data.</text>
</comment>
<dbReference type="NCBIfam" id="NF008911">
    <property type="entry name" value="PRK12275.1-2"/>
    <property type="match status" value="1"/>
</dbReference>
<protein>
    <submittedName>
        <fullName evidence="1">Four helix bundle protein</fullName>
    </submittedName>
</protein>
<name>A0ABS9KIS9_9BACT</name>
<dbReference type="PANTHER" id="PTHR38471:SF2">
    <property type="entry name" value="FOUR HELIX BUNDLE PROTEIN"/>
    <property type="match status" value="1"/>
</dbReference>
<dbReference type="Proteomes" id="UP001165366">
    <property type="component" value="Unassembled WGS sequence"/>
</dbReference>
<sequence length="118" mass="13696">MHNYKELTVWKKSVEIATSVYMATQNYPKHELYGLTSQIRRCVISISSNIAEGAGRNSDKDFSRFLHIAYGSSFELETQLIISKELNYLDDSNYNKLNNDLTEIQKMLYSFIKKLSEN</sequence>
<dbReference type="Gene3D" id="1.20.1440.60">
    <property type="entry name" value="23S rRNA-intervening sequence"/>
    <property type="match status" value="1"/>
</dbReference>
<dbReference type="InterPro" id="IPR036583">
    <property type="entry name" value="23S_rRNA_IVS_sf"/>
</dbReference>
<evidence type="ECO:0000313" key="2">
    <source>
        <dbReference type="Proteomes" id="UP001165366"/>
    </source>
</evidence>
<proteinExistence type="predicted"/>
<reference evidence="1" key="1">
    <citation type="submission" date="2022-01" db="EMBL/GenBank/DDBJ databases">
        <authorList>
            <person name="Wang Y."/>
        </authorList>
    </citation>
    <scope>NUCLEOTIDE SEQUENCE</scope>
    <source>
        <strain evidence="1">WB101</strain>
    </source>
</reference>
<organism evidence="1 2">
    <name type="scientific">Rhodohalobacter sulfatireducens</name>
    <dbReference type="NCBI Taxonomy" id="2911366"/>
    <lineage>
        <taxon>Bacteria</taxon>
        <taxon>Pseudomonadati</taxon>
        <taxon>Balneolota</taxon>
        <taxon>Balneolia</taxon>
        <taxon>Balneolales</taxon>
        <taxon>Balneolaceae</taxon>
        <taxon>Rhodohalobacter</taxon>
    </lineage>
</organism>
<dbReference type="InterPro" id="IPR012657">
    <property type="entry name" value="23S_rRNA-intervening_sequence"/>
</dbReference>
<dbReference type="EMBL" id="JAKLWS010000041">
    <property type="protein sequence ID" value="MCG2590736.1"/>
    <property type="molecule type" value="Genomic_DNA"/>
</dbReference>
<evidence type="ECO:0000313" key="1">
    <source>
        <dbReference type="EMBL" id="MCG2590736.1"/>
    </source>
</evidence>
<accession>A0ABS9KIS9</accession>
<dbReference type="CDD" id="cd16377">
    <property type="entry name" value="23S_rRNA_IVP_like"/>
    <property type="match status" value="1"/>
</dbReference>
<dbReference type="SUPFAM" id="SSF158446">
    <property type="entry name" value="IVS-encoded protein-like"/>
    <property type="match status" value="1"/>
</dbReference>
<reference evidence="1" key="2">
    <citation type="submission" date="2024-05" db="EMBL/GenBank/DDBJ databases">
        <title>Rhodohalobacter halophilus gen. nov., sp. nov., a moderately halophilic member of the family Balneolaceae.</title>
        <authorList>
            <person name="Xia J."/>
        </authorList>
    </citation>
    <scope>NUCLEOTIDE SEQUENCE</scope>
    <source>
        <strain evidence="1">WB101</strain>
    </source>
</reference>
<dbReference type="NCBIfam" id="TIGR02436">
    <property type="entry name" value="four helix bundle protein"/>
    <property type="match status" value="1"/>
</dbReference>
<dbReference type="RefSeq" id="WP_237856201.1">
    <property type="nucleotide sequence ID" value="NZ_JAKLWS010000041.1"/>
</dbReference>
<gene>
    <name evidence="1" type="ORF">L6773_19335</name>
</gene>